<accession>A0A6G1K3V7</accession>
<dbReference type="AlphaFoldDB" id="A0A6G1K3V7"/>
<reference evidence="5" key="1">
    <citation type="journal article" date="2020" name="Stud. Mycol.">
        <title>101 Dothideomycetes genomes: a test case for predicting lifestyles and emergence of pathogens.</title>
        <authorList>
            <person name="Haridas S."/>
            <person name="Albert R."/>
            <person name="Binder M."/>
            <person name="Bloem J."/>
            <person name="Labutti K."/>
            <person name="Salamov A."/>
            <person name="Andreopoulos B."/>
            <person name="Baker S."/>
            <person name="Barry K."/>
            <person name="Bills G."/>
            <person name="Bluhm B."/>
            <person name="Cannon C."/>
            <person name="Castanera R."/>
            <person name="Culley D."/>
            <person name="Daum C."/>
            <person name="Ezra D."/>
            <person name="Gonzalez J."/>
            <person name="Henrissat B."/>
            <person name="Kuo A."/>
            <person name="Liang C."/>
            <person name="Lipzen A."/>
            <person name="Lutzoni F."/>
            <person name="Magnuson J."/>
            <person name="Mondo S."/>
            <person name="Nolan M."/>
            <person name="Ohm R."/>
            <person name="Pangilinan J."/>
            <person name="Park H.-J."/>
            <person name="Ramirez L."/>
            <person name="Alfaro M."/>
            <person name="Sun H."/>
            <person name="Tritt A."/>
            <person name="Yoshinaga Y."/>
            <person name="Zwiers L.-H."/>
            <person name="Turgeon B."/>
            <person name="Goodwin S."/>
            <person name="Spatafora J."/>
            <person name="Crous P."/>
            <person name="Grigoriev I."/>
        </authorList>
    </citation>
    <scope>NUCLEOTIDE SEQUENCE</scope>
    <source>
        <strain evidence="5">CBS 279.74</strain>
    </source>
</reference>
<comment type="subcellular location">
    <subcellularLocation>
        <location evidence="1">Cell envelope</location>
    </subcellularLocation>
</comment>
<evidence type="ECO:0000256" key="4">
    <source>
        <dbReference type="SAM" id="SignalP"/>
    </source>
</evidence>
<keyword evidence="6" id="KW-1185">Reference proteome</keyword>
<dbReference type="GO" id="GO:0009277">
    <property type="term" value="C:fungal-type cell wall"/>
    <property type="evidence" value="ECO:0007669"/>
    <property type="project" value="TreeGrafter"/>
</dbReference>
<dbReference type="PANTHER" id="PTHR31018:SF3">
    <property type="entry name" value="RECEPTOR PROTEIN-TYROSINE KINASE"/>
    <property type="match status" value="1"/>
</dbReference>
<dbReference type="GO" id="GO:0031505">
    <property type="term" value="P:fungal-type cell wall organization"/>
    <property type="evidence" value="ECO:0007669"/>
    <property type="project" value="TreeGrafter"/>
</dbReference>
<dbReference type="GO" id="GO:0005886">
    <property type="term" value="C:plasma membrane"/>
    <property type="evidence" value="ECO:0007669"/>
    <property type="project" value="TreeGrafter"/>
</dbReference>
<name>A0A6G1K3V7_9PLEO</name>
<dbReference type="PANTHER" id="PTHR31018">
    <property type="entry name" value="SPORULATION-SPECIFIC PROTEIN-RELATED"/>
    <property type="match status" value="1"/>
</dbReference>
<evidence type="ECO:0000313" key="6">
    <source>
        <dbReference type="Proteomes" id="UP000799428"/>
    </source>
</evidence>
<dbReference type="InterPro" id="IPR051648">
    <property type="entry name" value="CWI-Assembly_Regulator"/>
</dbReference>
<organism evidence="5 6">
    <name type="scientific">Pleomassaria siparia CBS 279.74</name>
    <dbReference type="NCBI Taxonomy" id="1314801"/>
    <lineage>
        <taxon>Eukaryota</taxon>
        <taxon>Fungi</taxon>
        <taxon>Dikarya</taxon>
        <taxon>Ascomycota</taxon>
        <taxon>Pezizomycotina</taxon>
        <taxon>Dothideomycetes</taxon>
        <taxon>Pleosporomycetidae</taxon>
        <taxon>Pleosporales</taxon>
        <taxon>Pleomassariaceae</taxon>
        <taxon>Pleomassaria</taxon>
    </lineage>
</organism>
<evidence type="ECO:0000313" key="5">
    <source>
        <dbReference type="EMBL" id="KAF2707057.1"/>
    </source>
</evidence>
<dbReference type="GO" id="GO:0009986">
    <property type="term" value="C:cell surface"/>
    <property type="evidence" value="ECO:0007669"/>
    <property type="project" value="TreeGrafter"/>
</dbReference>
<gene>
    <name evidence="5" type="ORF">K504DRAFT_458515</name>
</gene>
<keyword evidence="3" id="KW-0325">Glycoprotein</keyword>
<proteinExistence type="predicted"/>
<evidence type="ECO:0000256" key="2">
    <source>
        <dbReference type="ARBA" id="ARBA00022729"/>
    </source>
</evidence>
<dbReference type="Pfam" id="PF12454">
    <property type="entry name" value="Ecm33"/>
    <property type="match status" value="1"/>
</dbReference>
<sequence>MSPMMRLALPVLAAASTAYAACSTSGTATIQNQGDASAIASCSTFSGNIAIATSYSGNLALDGVQVIKGDLTAEDNPNLGQLSGDSVTSIQNFNLQNVTGLNTVTFPLLTSVKTLKWISASVLQNLNFNAEISQAQGVDIENTILSSLEGINLETVGDVKIVNNRFIESIEMKVTNITGALVFEGNAPALAVKLNSLKAANNLTFQACKSVEVASLATLNDSLVLLKNTFESFSAPNLTKIGNSLIVNDNANMTNLTFPALTTISKAIQVANNTEFTEFEALPKLKTVGANLDIHGNFSKLEIPSLTDVTGAFNIQSTGDIQSTCDNDFKALKSSQHIQGKYQCIGEVSNPGGLDSTPTATGSGSKKTGAASPLNVQTGALGLGVFAAIFL</sequence>
<dbReference type="OrthoDB" id="536881at2759"/>
<feature type="signal peptide" evidence="4">
    <location>
        <begin position="1"/>
        <end position="20"/>
    </location>
</feature>
<evidence type="ECO:0000256" key="1">
    <source>
        <dbReference type="ARBA" id="ARBA00004196"/>
    </source>
</evidence>
<dbReference type="Proteomes" id="UP000799428">
    <property type="component" value="Unassembled WGS sequence"/>
</dbReference>
<keyword evidence="2 4" id="KW-0732">Signal</keyword>
<dbReference type="EMBL" id="MU005774">
    <property type="protein sequence ID" value="KAF2707057.1"/>
    <property type="molecule type" value="Genomic_DNA"/>
</dbReference>
<feature type="chain" id="PRO_5026294188" evidence="4">
    <location>
        <begin position="21"/>
        <end position="391"/>
    </location>
</feature>
<evidence type="ECO:0000256" key="3">
    <source>
        <dbReference type="ARBA" id="ARBA00023180"/>
    </source>
</evidence>
<protein>
    <submittedName>
        <fullName evidence="5">GPI-anchored cell wall organization protein Ecm33</fullName>
    </submittedName>
</protein>
<dbReference type="SUPFAM" id="SSF52058">
    <property type="entry name" value="L domain-like"/>
    <property type="match status" value="2"/>
</dbReference>